<dbReference type="Proteomes" id="UP000054976">
    <property type="component" value="Unassembled WGS sequence"/>
</dbReference>
<dbReference type="Gene3D" id="1.10.287.540">
    <property type="entry name" value="Helix hairpin bin"/>
    <property type="match status" value="1"/>
</dbReference>
<evidence type="ECO:0000256" key="1">
    <source>
        <dbReference type="SAM" id="Coils"/>
    </source>
</evidence>
<keyword evidence="1" id="KW-0175">Coiled coil</keyword>
<dbReference type="PANTHER" id="PTHR38753">
    <property type="entry name" value="SLR1441 PROTEIN"/>
    <property type="match status" value="1"/>
</dbReference>
<dbReference type="RefSeq" id="WP_059176883.1">
    <property type="nucleotide sequence ID" value="NZ_BCNO01000002.1"/>
</dbReference>
<comment type="caution">
    <text evidence="2">The sequence shown here is derived from an EMBL/GenBank/DDBJ whole genome shotgun (WGS) entry which is preliminary data.</text>
</comment>
<organism evidence="2 3">
    <name type="scientific">Thermodesulfovibrio aggregans</name>
    <dbReference type="NCBI Taxonomy" id="86166"/>
    <lineage>
        <taxon>Bacteria</taxon>
        <taxon>Pseudomonadati</taxon>
        <taxon>Nitrospirota</taxon>
        <taxon>Thermodesulfovibrionia</taxon>
        <taxon>Thermodesulfovibrionales</taxon>
        <taxon>Thermodesulfovibrionaceae</taxon>
        <taxon>Thermodesulfovibrio</taxon>
    </lineage>
</organism>
<dbReference type="InterPro" id="IPR011335">
    <property type="entry name" value="Restrct_endonuc-II-like"/>
</dbReference>
<evidence type="ECO:0000313" key="3">
    <source>
        <dbReference type="Proteomes" id="UP000054976"/>
    </source>
</evidence>
<dbReference type="STRING" id="86166.TAGGR_2343"/>
<accession>A0A0U9HUB6</accession>
<name>A0A0U9HUB6_9BACT</name>
<dbReference type="EMBL" id="BCNO01000002">
    <property type="protein sequence ID" value="GAQ95450.1"/>
    <property type="molecule type" value="Genomic_DNA"/>
</dbReference>
<dbReference type="PANTHER" id="PTHR38753:SF1">
    <property type="entry name" value="SLR1441 PROTEIN"/>
    <property type="match status" value="1"/>
</dbReference>
<dbReference type="AlphaFoldDB" id="A0A0U9HUB6"/>
<proteinExistence type="predicted"/>
<evidence type="ECO:0008006" key="4">
    <source>
        <dbReference type="Google" id="ProtNLM"/>
    </source>
</evidence>
<protein>
    <recommendedName>
        <fullName evidence="4">DUF3782 domain-containing protein</fullName>
    </recommendedName>
</protein>
<feature type="coiled-coil region" evidence="1">
    <location>
        <begin position="33"/>
        <end position="92"/>
    </location>
</feature>
<sequence>MPVLEERVSKLEEVLEEFIRSVGIEFNKLYNSQMRTEAELRAFKEEMREFKNEMREFKNEMREFKNEMLEFKKRQEEENRRKNQEWSNLAKKMGTIVEDLVAPALRPVLKKYFNCEVTLEGQRMFRRKNGEDYEIDAIAACEDKVFMIEVRSTPRVQDVDAIKEKSRRFFEFFPEFAQGRQLIIIFGSITFPDNVIKYATRSGIYVMGWREWEYMDILNFEEIG</sequence>
<reference evidence="3" key="1">
    <citation type="submission" date="2016-01" db="EMBL/GenBank/DDBJ databases">
        <title>Draft genome sequence of Thermodesulfovibrio aggregans strain TGE-P1.</title>
        <authorList>
            <person name="Sekiguchi Y."/>
            <person name="Ohashi A."/>
            <person name="Matsuura N."/>
            <person name="Tourlousse M.D."/>
        </authorList>
    </citation>
    <scope>NUCLEOTIDE SEQUENCE [LARGE SCALE GENOMIC DNA]</scope>
    <source>
        <strain evidence="3">TGE-P1</strain>
    </source>
</reference>
<evidence type="ECO:0000313" key="2">
    <source>
        <dbReference type="EMBL" id="GAQ95450.1"/>
    </source>
</evidence>
<gene>
    <name evidence="2" type="ORF">TAGGR_2343</name>
</gene>
<dbReference type="SUPFAM" id="SSF52980">
    <property type="entry name" value="Restriction endonuclease-like"/>
    <property type="match status" value="1"/>
</dbReference>
<keyword evidence="3" id="KW-1185">Reference proteome</keyword>
<dbReference type="OrthoDB" id="9790160at2"/>